<accession>A0AAV7RVN0</accession>
<proteinExistence type="predicted"/>
<keyword evidence="2" id="KW-1185">Reference proteome</keyword>
<protein>
    <recommendedName>
        <fullName evidence="3">Secreted protein</fullName>
    </recommendedName>
</protein>
<dbReference type="AlphaFoldDB" id="A0AAV7RVN0"/>
<evidence type="ECO:0008006" key="3">
    <source>
        <dbReference type="Google" id="ProtNLM"/>
    </source>
</evidence>
<evidence type="ECO:0000313" key="2">
    <source>
        <dbReference type="Proteomes" id="UP001066276"/>
    </source>
</evidence>
<name>A0AAV7RVN0_PLEWA</name>
<comment type="caution">
    <text evidence="1">The sequence shown here is derived from an EMBL/GenBank/DDBJ whole genome shotgun (WGS) entry which is preliminary data.</text>
</comment>
<gene>
    <name evidence="1" type="ORF">NDU88_009241</name>
</gene>
<dbReference type="EMBL" id="JANPWB010000009">
    <property type="protein sequence ID" value="KAJ1156522.1"/>
    <property type="molecule type" value="Genomic_DNA"/>
</dbReference>
<evidence type="ECO:0000313" key="1">
    <source>
        <dbReference type="EMBL" id="KAJ1156522.1"/>
    </source>
</evidence>
<dbReference type="Proteomes" id="UP001066276">
    <property type="component" value="Chromosome 5"/>
</dbReference>
<reference evidence="1" key="1">
    <citation type="journal article" date="2022" name="bioRxiv">
        <title>Sequencing and chromosome-scale assembly of the giantPleurodeles waltlgenome.</title>
        <authorList>
            <person name="Brown T."/>
            <person name="Elewa A."/>
            <person name="Iarovenko S."/>
            <person name="Subramanian E."/>
            <person name="Araus A.J."/>
            <person name="Petzold A."/>
            <person name="Susuki M."/>
            <person name="Suzuki K.-i.T."/>
            <person name="Hayashi T."/>
            <person name="Toyoda A."/>
            <person name="Oliveira C."/>
            <person name="Osipova E."/>
            <person name="Leigh N.D."/>
            <person name="Simon A."/>
            <person name="Yun M.H."/>
        </authorList>
    </citation>
    <scope>NUCLEOTIDE SEQUENCE</scope>
    <source>
        <strain evidence="1">20211129_DDA</strain>
        <tissue evidence="1">Liver</tissue>
    </source>
</reference>
<sequence>MVPILCTSFFFSLFPRCGHQARGRSCLSGQLPPGKRASVCTAHEAPRYGSAILVFAASPGHDLPPPPAGRCLIAGCCDVLLSRPRHRPLLGLGSKSSYCLTGHIPCVPNSVAPGCNF</sequence>
<organism evidence="1 2">
    <name type="scientific">Pleurodeles waltl</name>
    <name type="common">Iberian ribbed newt</name>
    <dbReference type="NCBI Taxonomy" id="8319"/>
    <lineage>
        <taxon>Eukaryota</taxon>
        <taxon>Metazoa</taxon>
        <taxon>Chordata</taxon>
        <taxon>Craniata</taxon>
        <taxon>Vertebrata</taxon>
        <taxon>Euteleostomi</taxon>
        <taxon>Amphibia</taxon>
        <taxon>Batrachia</taxon>
        <taxon>Caudata</taxon>
        <taxon>Salamandroidea</taxon>
        <taxon>Salamandridae</taxon>
        <taxon>Pleurodelinae</taxon>
        <taxon>Pleurodeles</taxon>
    </lineage>
</organism>